<dbReference type="Proteomes" id="UP000319829">
    <property type="component" value="Unassembled WGS sequence"/>
</dbReference>
<name>A0A538SPX5_UNCEI</name>
<dbReference type="GO" id="GO:0007165">
    <property type="term" value="P:signal transduction"/>
    <property type="evidence" value="ECO:0007669"/>
    <property type="project" value="InterPro"/>
</dbReference>
<dbReference type="EMBL" id="VBOU01000086">
    <property type="protein sequence ID" value="TMQ53426.1"/>
    <property type="molecule type" value="Genomic_DNA"/>
</dbReference>
<evidence type="ECO:0000313" key="4">
    <source>
        <dbReference type="Proteomes" id="UP000317366"/>
    </source>
</evidence>
<evidence type="ECO:0000259" key="1">
    <source>
        <dbReference type="PROSITE" id="PS50851"/>
    </source>
</evidence>
<dbReference type="Proteomes" id="UP000317366">
    <property type="component" value="Unassembled WGS sequence"/>
</dbReference>
<evidence type="ECO:0000313" key="5">
    <source>
        <dbReference type="Proteomes" id="UP000319829"/>
    </source>
</evidence>
<dbReference type="AlphaFoldDB" id="A0A538SPX5"/>
<dbReference type="EMBL" id="VBOX01000085">
    <property type="protein sequence ID" value="TMQ62163.1"/>
    <property type="molecule type" value="Genomic_DNA"/>
</dbReference>
<dbReference type="PROSITE" id="PS50851">
    <property type="entry name" value="CHEW"/>
    <property type="match status" value="1"/>
</dbReference>
<dbReference type="Gene3D" id="2.30.30.40">
    <property type="entry name" value="SH3 Domains"/>
    <property type="match status" value="1"/>
</dbReference>
<dbReference type="Pfam" id="PF01584">
    <property type="entry name" value="CheW"/>
    <property type="match status" value="1"/>
</dbReference>
<protein>
    <submittedName>
        <fullName evidence="2">Chemotaxis protein CheW</fullName>
    </submittedName>
</protein>
<feature type="domain" description="CheW-like" evidence="1">
    <location>
        <begin position="86"/>
        <end position="225"/>
    </location>
</feature>
<gene>
    <name evidence="2" type="ORF">E6K74_09480</name>
    <name evidence="3" type="ORF">E6K77_08270</name>
</gene>
<dbReference type="Gene3D" id="2.40.50.180">
    <property type="entry name" value="CheA-289, Domain 4"/>
    <property type="match status" value="1"/>
</dbReference>
<evidence type="ECO:0000313" key="2">
    <source>
        <dbReference type="EMBL" id="TMQ53426.1"/>
    </source>
</evidence>
<reference evidence="4 5" key="1">
    <citation type="journal article" date="2019" name="Nat. Microbiol.">
        <title>Mediterranean grassland soil C-N compound turnover is dependent on rainfall and depth, and is mediated by genomically divergent microorganisms.</title>
        <authorList>
            <person name="Diamond S."/>
            <person name="Andeer P.F."/>
            <person name="Li Z."/>
            <person name="Crits-Christoph A."/>
            <person name="Burstein D."/>
            <person name="Anantharaman K."/>
            <person name="Lane K.R."/>
            <person name="Thomas B.C."/>
            <person name="Pan C."/>
            <person name="Northen T.R."/>
            <person name="Banfield J.F."/>
        </authorList>
    </citation>
    <scope>NUCLEOTIDE SEQUENCE [LARGE SCALE GENOMIC DNA]</scope>
    <source>
        <strain evidence="2">WS_4</strain>
        <strain evidence="3">WS_7</strain>
    </source>
</reference>
<comment type="caution">
    <text evidence="2">The sequence shown here is derived from an EMBL/GenBank/DDBJ whole genome shotgun (WGS) entry which is preliminary data.</text>
</comment>
<dbReference type="InterPro" id="IPR036061">
    <property type="entry name" value="CheW-like_dom_sf"/>
</dbReference>
<proteinExistence type="predicted"/>
<sequence>MGPILRFAVLQAFCNSDGAKHSAFVGEAVRRDEEKSPNVQTYPGLRAGFTRNRWHSICGSFRFRHSHRINVATDRGEVDVNMNLGTRGALTFRLGDFSFAVRVEEAGGVLDAERLAHLPCVAESVAGVAAFRGEMVPVVDLAVYLGIETQGLPGPRYALVLTRGVDRFALLIPEIPKLVLGRDLREAPASAVDPELGELFESELETDQDHFHCLNYWKIFESMIPPSGAAGPGRSSTERGN</sequence>
<organism evidence="2 5">
    <name type="scientific">Eiseniibacteriota bacterium</name>
    <dbReference type="NCBI Taxonomy" id="2212470"/>
    <lineage>
        <taxon>Bacteria</taxon>
        <taxon>Candidatus Eiseniibacteriota</taxon>
    </lineage>
</organism>
<dbReference type="GO" id="GO:0006935">
    <property type="term" value="P:chemotaxis"/>
    <property type="evidence" value="ECO:0007669"/>
    <property type="project" value="InterPro"/>
</dbReference>
<dbReference type="SUPFAM" id="SSF50341">
    <property type="entry name" value="CheW-like"/>
    <property type="match status" value="1"/>
</dbReference>
<evidence type="ECO:0000313" key="3">
    <source>
        <dbReference type="EMBL" id="TMQ62163.1"/>
    </source>
</evidence>
<accession>A0A538SPX5</accession>
<dbReference type="InterPro" id="IPR002545">
    <property type="entry name" value="CheW-lke_dom"/>
</dbReference>